<name>A0A847S5F2_9NEIS</name>
<dbReference type="Pfam" id="PF00857">
    <property type="entry name" value="Isochorismatase"/>
    <property type="match status" value="1"/>
</dbReference>
<sequence length="192" mass="20921">MLELDPKTTALVLVDLQNGIVNLPLAPRSGAEVVAAAQPVLARFREAGSQVIWVRVGWRADFADYPPGKVDRPFPRPEGGMPAGWSELVEGMQQAGEHCVQKQNWGAFHGTELDVLLRRSGVRTVVLCGIATTLGVESSARQAWELGYDVVVLEDVCSSLLPELHQQSIQHVLPRIARVVVSADLHFQAEQG</sequence>
<gene>
    <name evidence="3" type="ORF">HF682_04110</name>
</gene>
<keyword evidence="4" id="KW-1185">Reference proteome</keyword>
<dbReference type="AlphaFoldDB" id="A0A847S5F2"/>
<comment type="caution">
    <text evidence="3">The sequence shown here is derived from an EMBL/GenBank/DDBJ whole genome shotgun (WGS) entry which is preliminary data.</text>
</comment>
<dbReference type="RefSeq" id="WP_168875959.1">
    <property type="nucleotide sequence ID" value="NZ_JABAIM010000001.1"/>
</dbReference>
<dbReference type="CDD" id="cd00431">
    <property type="entry name" value="cysteine_hydrolases"/>
    <property type="match status" value="1"/>
</dbReference>
<proteinExistence type="predicted"/>
<evidence type="ECO:0000259" key="2">
    <source>
        <dbReference type="Pfam" id="PF00857"/>
    </source>
</evidence>
<dbReference type="PANTHER" id="PTHR43540:SF7">
    <property type="entry name" value="ISOCHORISMATASE FAMILY PROTEIN YECD"/>
    <property type="match status" value="1"/>
</dbReference>
<reference evidence="3 4" key="1">
    <citation type="submission" date="2020-04" db="EMBL/GenBank/DDBJ databases">
        <title>Draft genome of Leeia sp. IMCC25680.</title>
        <authorList>
            <person name="Song J."/>
            <person name="Cho J.-C."/>
        </authorList>
    </citation>
    <scope>NUCLEOTIDE SEQUENCE [LARGE SCALE GENOMIC DNA]</scope>
    <source>
        <strain evidence="3 4">IMCC25680</strain>
    </source>
</reference>
<evidence type="ECO:0000256" key="1">
    <source>
        <dbReference type="ARBA" id="ARBA00022801"/>
    </source>
</evidence>
<protein>
    <submittedName>
        <fullName evidence="3">Isochorismatase family protein</fullName>
    </submittedName>
</protein>
<dbReference type="GO" id="GO:0016787">
    <property type="term" value="F:hydrolase activity"/>
    <property type="evidence" value="ECO:0007669"/>
    <property type="project" value="UniProtKB-KW"/>
</dbReference>
<evidence type="ECO:0000313" key="4">
    <source>
        <dbReference type="Proteomes" id="UP000587991"/>
    </source>
</evidence>
<dbReference type="SUPFAM" id="SSF52499">
    <property type="entry name" value="Isochorismatase-like hydrolases"/>
    <property type="match status" value="1"/>
</dbReference>
<keyword evidence="1" id="KW-0378">Hydrolase</keyword>
<evidence type="ECO:0000313" key="3">
    <source>
        <dbReference type="EMBL" id="NLR74337.1"/>
    </source>
</evidence>
<dbReference type="Gene3D" id="3.40.50.850">
    <property type="entry name" value="Isochorismatase-like"/>
    <property type="match status" value="1"/>
</dbReference>
<dbReference type="InterPro" id="IPR000868">
    <property type="entry name" value="Isochorismatase-like_dom"/>
</dbReference>
<feature type="domain" description="Isochorismatase-like" evidence="2">
    <location>
        <begin position="9"/>
        <end position="182"/>
    </location>
</feature>
<dbReference type="EMBL" id="JABAIM010000001">
    <property type="protein sequence ID" value="NLR74337.1"/>
    <property type="molecule type" value="Genomic_DNA"/>
</dbReference>
<dbReference type="InterPro" id="IPR050272">
    <property type="entry name" value="Isochorismatase-like_hydrls"/>
</dbReference>
<dbReference type="InterPro" id="IPR036380">
    <property type="entry name" value="Isochorismatase-like_sf"/>
</dbReference>
<dbReference type="Proteomes" id="UP000587991">
    <property type="component" value="Unassembled WGS sequence"/>
</dbReference>
<accession>A0A847S5F2</accession>
<organism evidence="3 4">
    <name type="scientific">Leeia aquatica</name>
    <dbReference type="NCBI Taxonomy" id="2725557"/>
    <lineage>
        <taxon>Bacteria</taxon>
        <taxon>Pseudomonadati</taxon>
        <taxon>Pseudomonadota</taxon>
        <taxon>Betaproteobacteria</taxon>
        <taxon>Neisseriales</taxon>
        <taxon>Leeiaceae</taxon>
        <taxon>Leeia</taxon>
    </lineage>
</organism>
<dbReference type="PANTHER" id="PTHR43540">
    <property type="entry name" value="PEROXYUREIDOACRYLATE/UREIDOACRYLATE AMIDOHYDROLASE-RELATED"/>
    <property type="match status" value="1"/>
</dbReference>